<dbReference type="GeneID" id="94297984"/>
<evidence type="ECO:0000313" key="2">
    <source>
        <dbReference type="Proteomes" id="UP000018208"/>
    </source>
</evidence>
<keyword evidence="2" id="KW-1185">Reference proteome</keyword>
<evidence type="ECO:0000313" key="1">
    <source>
        <dbReference type="EMBL" id="KAH0574025.1"/>
    </source>
</evidence>
<accession>A0A9P8RYP7</accession>
<dbReference type="AlphaFoldDB" id="A0A9P8RYP7"/>
<dbReference type="Proteomes" id="UP000018208">
    <property type="component" value="Unassembled WGS sequence"/>
</dbReference>
<comment type="caution">
    <text evidence="1">The sequence shown here is derived from an EMBL/GenBank/DDBJ whole genome shotgun (WGS) entry which is preliminary data.</text>
</comment>
<organism evidence="1 2">
    <name type="scientific">Spironucleus salmonicida</name>
    <dbReference type="NCBI Taxonomy" id="348837"/>
    <lineage>
        <taxon>Eukaryota</taxon>
        <taxon>Metamonada</taxon>
        <taxon>Diplomonadida</taxon>
        <taxon>Hexamitidae</taxon>
        <taxon>Hexamitinae</taxon>
        <taxon>Spironucleus</taxon>
    </lineage>
</organism>
<sequence length="243" mass="28077">MERKIKFNIKFIKSYFTLILIIIEKYLICYNWSEILNLKRVSALILCQTRPSVIFFRPLTFLAPKLENRLPHTIKLASHTQRLVSLYRLSIQRDWPCAVQANRQLQFKRPSTLQPAGCSQFGVRNAARSNAFWDLPKWSDSPISGKVQLPNHAGIAHVLQRMNIPNQAQLRTLPSIFQCPFRSPPTFHRREIRIFALKVCPRVSELLPRARAQTRLSGTCCLECLILKRTLRANANAAICDRK</sequence>
<proteinExistence type="predicted"/>
<reference evidence="1 2" key="1">
    <citation type="journal article" date="2014" name="PLoS Genet.">
        <title>The Genome of Spironucleus salmonicida Highlights a Fish Pathogen Adapted to Fluctuating Environments.</title>
        <authorList>
            <person name="Xu F."/>
            <person name="Jerlstrom-Hultqvist J."/>
            <person name="Einarsson E."/>
            <person name="Astvaldsson A."/>
            <person name="Svard S.G."/>
            <person name="Andersson J.O."/>
        </authorList>
    </citation>
    <scope>NUCLEOTIDE SEQUENCE [LARGE SCALE GENOMIC DNA]</scope>
    <source>
        <strain evidence="1 2">ATCC 50377</strain>
    </source>
</reference>
<dbReference type="EMBL" id="AUWU02000004">
    <property type="protein sequence ID" value="KAH0574025.1"/>
    <property type="molecule type" value="Genomic_DNA"/>
</dbReference>
<dbReference type="KEGG" id="ssao:94297984"/>
<protein>
    <submittedName>
        <fullName evidence="1">Uncharacterized protein</fullName>
    </submittedName>
</protein>
<gene>
    <name evidence="1" type="ORF">SS50377_23961</name>
</gene>
<name>A0A9P8RYP7_9EUKA</name>
<dbReference type="RefSeq" id="XP_067764798.1">
    <property type="nucleotide sequence ID" value="XM_067907824.1"/>
</dbReference>